<dbReference type="Proteomes" id="UP000787672">
    <property type="component" value="Unassembled WGS sequence"/>
</dbReference>
<sequence length="310" mass="34441">MSKDIINIAVVNFNALWGNKQQNLSRIIEYTDIAGKNGVEMIVFPETALSGYDDDSAHIDRGEKMHTVLAETIPGPSTDVLTEIAQRYGIYIIFGMPERDLNDAKKIYNSAAILYPDGKVDSYRKLHLPFSEGNWAVRGDYPVMIDTQWGPVGVSICYDTYCFPELIRYYRAKGARLCLNVTACPDSECTRVSARTAIPAYAGINYLFIASANLAGRDRTSWFIGGSNVTGPHRTERGWGEAHTYVGKMFDAANSNTPGIFMGAVDLSIADAGTDTPFFAVNPAIHEPDFRPAMYKRMYEDLLSDGRWKV</sequence>
<comment type="caution">
    <text evidence="2">The sequence shown here is derived from an EMBL/GenBank/DDBJ whole genome shotgun (WGS) entry which is preliminary data.</text>
</comment>
<dbReference type="InterPro" id="IPR050345">
    <property type="entry name" value="Aliph_Amidase/BUP"/>
</dbReference>
<dbReference type="InterPro" id="IPR003010">
    <property type="entry name" value="C-N_Hydrolase"/>
</dbReference>
<feature type="domain" description="CN hydrolase" evidence="1">
    <location>
        <begin position="6"/>
        <end position="267"/>
    </location>
</feature>
<protein>
    <submittedName>
        <fullName evidence="2">Carbon-nitrogen hydrolase family protein</fullName>
    </submittedName>
</protein>
<dbReference type="RefSeq" id="WP_216633342.1">
    <property type="nucleotide sequence ID" value="NZ_JAHLQN010000001.1"/>
</dbReference>
<dbReference type="PANTHER" id="PTHR43674">
    <property type="entry name" value="NITRILASE C965.09-RELATED"/>
    <property type="match status" value="1"/>
</dbReference>
<dbReference type="GO" id="GO:0016787">
    <property type="term" value="F:hydrolase activity"/>
    <property type="evidence" value="ECO:0007669"/>
    <property type="project" value="UniProtKB-KW"/>
</dbReference>
<proteinExistence type="predicted"/>
<evidence type="ECO:0000313" key="3">
    <source>
        <dbReference type="Proteomes" id="UP000787672"/>
    </source>
</evidence>
<keyword evidence="2" id="KW-0378">Hydrolase</keyword>
<gene>
    <name evidence="2" type="ORF">KQI82_14145</name>
</gene>
<dbReference type="CDD" id="cd07197">
    <property type="entry name" value="nitrilase"/>
    <property type="match status" value="1"/>
</dbReference>
<dbReference type="PANTHER" id="PTHR43674:SF16">
    <property type="entry name" value="CARBON-NITROGEN FAMILY, PUTATIVE (AFU_ORTHOLOGUE AFUA_5G02350)-RELATED"/>
    <property type="match status" value="1"/>
</dbReference>
<accession>A0ABS6FCP0</accession>
<dbReference type="PROSITE" id="PS50263">
    <property type="entry name" value="CN_HYDROLASE"/>
    <property type="match status" value="1"/>
</dbReference>
<name>A0ABS6FCP0_9FIRM</name>
<evidence type="ECO:0000313" key="2">
    <source>
        <dbReference type="EMBL" id="MBU5628050.1"/>
    </source>
</evidence>
<reference evidence="2 3" key="1">
    <citation type="submission" date="2021-06" db="EMBL/GenBank/DDBJ databases">
        <authorList>
            <person name="Sun Q."/>
            <person name="Li D."/>
        </authorList>
    </citation>
    <scope>NUCLEOTIDE SEQUENCE [LARGE SCALE GENOMIC DNA]</scope>
    <source>
        <strain evidence="2 3">MSJ-2</strain>
    </source>
</reference>
<evidence type="ECO:0000259" key="1">
    <source>
        <dbReference type="PROSITE" id="PS50263"/>
    </source>
</evidence>
<dbReference type="EMBL" id="JAHLQN010000001">
    <property type="protein sequence ID" value="MBU5628050.1"/>
    <property type="molecule type" value="Genomic_DNA"/>
</dbReference>
<keyword evidence="3" id="KW-1185">Reference proteome</keyword>
<organism evidence="2 3">
    <name type="scientific">Dysosmobacter acutus</name>
    <dbReference type="NCBI Taxonomy" id="2841504"/>
    <lineage>
        <taxon>Bacteria</taxon>
        <taxon>Bacillati</taxon>
        <taxon>Bacillota</taxon>
        <taxon>Clostridia</taxon>
        <taxon>Eubacteriales</taxon>
        <taxon>Oscillospiraceae</taxon>
        <taxon>Dysosmobacter</taxon>
    </lineage>
</organism>
<dbReference type="Pfam" id="PF00795">
    <property type="entry name" value="CN_hydrolase"/>
    <property type="match status" value="1"/>
</dbReference>